<comment type="cofactor">
    <cofactor evidence="8">
        <name>a divalent metal cation</name>
        <dbReference type="ChEBI" id="CHEBI:60240"/>
    </cofactor>
</comment>
<evidence type="ECO:0000256" key="5">
    <source>
        <dbReference type="ARBA" id="ARBA00022857"/>
    </source>
</evidence>
<evidence type="ECO:0000313" key="10">
    <source>
        <dbReference type="Proteomes" id="UP000245506"/>
    </source>
</evidence>
<dbReference type="Pfam" id="PF01513">
    <property type="entry name" value="NAD_kinase"/>
    <property type="match status" value="1"/>
</dbReference>
<dbReference type="InterPro" id="IPR017438">
    <property type="entry name" value="ATP-NAD_kinase_N"/>
</dbReference>
<keyword evidence="3 8" id="KW-0418">Kinase</keyword>
<dbReference type="AlphaFoldDB" id="A0A317CJ01"/>
<keyword evidence="1 8" id="KW-0808">Transferase</keyword>
<proteinExistence type="inferred from homology"/>
<dbReference type="GO" id="GO:0006741">
    <property type="term" value="P:NADP+ biosynthetic process"/>
    <property type="evidence" value="ECO:0007669"/>
    <property type="project" value="UniProtKB-UniRule"/>
</dbReference>
<evidence type="ECO:0000256" key="6">
    <source>
        <dbReference type="ARBA" id="ARBA00023027"/>
    </source>
</evidence>
<evidence type="ECO:0000256" key="7">
    <source>
        <dbReference type="ARBA" id="ARBA00047925"/>
    </source>
</evidence>
<dbReference type="GO" id="GO:0046872">
    <property type="term" value="F:metal ion binding"/>
    <property type="evidence" value="ECO:0007669"/>
    <property type="project" value="UniProtKB-UniRule"/>
</dbReference>
<dbReference type="FunFam" id="2.60.200.30:FF:000009">
    <property type="entry name" value="Poly(P)/ATP NAD kinase"/>
    <property type="match status" value="1"/>
</dbReference>
<keyword evidence="5 8" id="KW-0521">NADP</keyword>
<dbReference type="PANTHER" id="PTHR20275:SF0">
    <property type="entry name" value="NAD KINASE"/>
    <property type="match status" value="1"/>
</dbReference>
<accession>A0A317CJ01</accession>
<reference evidence="9 10" key="1">
    <citation type="submission" date="2018-05" db="EMBL/GenBank/DDBJ databases">
        <title>Leucothrix arctica sp. nov., isolated from Arctic seawater.</title>
        <authorList>
            <person name="Choi A."/>
            <person name="Baek K."/>
        </authorList>
    </citation>
    <scope>NUCLEOTIDE SEQUENCE [LARGE SCALE GENOMIC DNA]</scope>
    <source>
        <strain evidence="9 10">IMCC9719</strain>
    </source>
</reference>
<dbReference type="InterPro" id="IPR002504">
    <property type="entry name" value="NADK"/>
</dbReference>
<feature type="binding site" evidence="8">
    <location>
        <begin position="69"/>
        <end position="70"/>
    </location>
    <ligand>
        <name>NAD(+)</name>
        <dbReference type="ChEBI" id="CHEBI:57540"/>
    </ligand>
</feature>
<feature type="active site" description="Proton acceptor" evidence="8">
    <location>
        <position position="69"/>
    </location>
</feature>
<gene>
    <name evidence="8" type="primary">nadK</name>
    <name evidence="9" type="ORF">DKT75_03530</name>
</gene>
<comment type="catalytic activity">
    <reaction evidence="7 8">
        <text>NAD(+) + ATP = ADP + NADP(+) + H(+)</text>
        <dbReference type="Rhea" id="RHEA:18629"/>
        <dbReference type="ChEBI" id="CHEBI:15378"/>
        <dbReference type="ChEBI" id="CHEBI:30616"/>
        <dbReference type="ChEBI" id="CHEBI:57540"/>
        <dbReference type="ChEBI" id="CHEBI:58349"/>
        <dbReference type="ChEBI" id="CHEBI:456216"/>
        <dbReference type="EC" id="2.7.1.23"/>
    </reaction>
</comment>
<evidence type="ECO:0000256" key="1">
    <source>
        <dbReference type="ARBA" id="ARBA00022679"/>
    </source>
</evidence>
<dbReference type="OrthoDB" id="9774737at2"/>
<name>A0A317CJ01_9GAMM</name>
<keyword evidence="6 8" id="KW-0520">NAD</keyword>
<comment type="subcellular location">
    <subcellularLocation>
        <location evidence="8">Cytoplasm</location>
    </subcellularLocation>
</comment>
<feature type="binding site" evidence="8">
    <location>
        <position position="173"/>
    </location>
    <ligand>
        <name>NAD(+)</name>
        <dbReference type="ChEBI" id="CHEBI:57540"/>
    </ligand>
</feature>
<feature type="binding site" evidence="8">
    <location>
        <position position="244"/>
    </location>
    <ligand>
        <name>NAD(+)</name>
        <dbReference type="ChEBI" id="CHEBI:57540"/>
    </ligand>
</feature>
<dbReference type="EC" id="2.7.1.23" evidence="8"/>
<protein>
    <recommendedName>
        <fullName evidence="8">NAD kinase</fullName>
        <ecNumber evidence="8">2.7.1.23</ecNumber>
    </recommendedName>
    <alternativeName>
        <fullName evidence="8">ATP-dependent NAD kinase</fullName>
    </alternativeName>
</protein>
<comment type="function">
    <text evidence="8">Involved in the regulation of the intracellular balance of NAD and NADP, and is a key enzyme in the biosynthesis of NADP. Catalyzes specifically the phosphorylation on 2'-hydroxyl of the adenosine moiety of NAD to yield NADP.</text>
</comment>
<feature type="binding site" evidence="8">
    <location>
        <position position="154"/>
    </location>
    <ligand>
        <name>NAD(+)</name>
        <dbReference type="ChEBI" id="CHEBI:57540"/>
    </ligand>
</feature>
<dbReference type="InterPro" id="IPR017437">
    <property type="entry name" value="ATP-NAD_kinase_PpnK-typ_C"/>
</dbReference>
<sequence length="290" mass="31934">MRSFSRIGLFSKQQDHRIVDTLNELQSFLSKHDFTVYATHTVADFLDIEGHDDEFIADNIDLAVVVGGDGTLLKVGRLLTPKDVPIIGINLGRLGFLVDISSVNLSNQLETMLDGNFTVESRTLLQGQVYRDDELLGEGNALNDVAIHVRNDVRMIEFNTHIDGHFVNTQRADGLIISTPTGSTAYSLSAGGPILHPGLAAVTLVPVCPHTLTNRPIVVGSESVIEILLCESREVDSRVSFDGQSNVEMQAGDRIVIRQHPNKLKLIHPESYDYYHILRSKLGWSATPPS</sequence>
<dbReference type="GO" id="GO:0005524">
    <property type="term" value="F:ATP binding"/>
    <property type="evidence" value="ECO:0007669"/>
    <property type="project" value="UniProtKB-KW"/>
</dbReference>
<dbReference type="HAMAP" id="MF_00361">
    <property type="entry name" value="NAD_kinase"/>
    <property type="match status" value="1"/>
</dbReference>
<dbReference type="NCBIfam" id="NF002306">
    <property type="entry name" value="PRK01231.1"/>
    <property type="match status" value="1"/>
</dbReference>
<evidence type="ECO:0000256" key="4">
    <source>
        <dbReference type="ARBA" id="ARBA00022840"/>
    </source>
</evidence>
<organism evidence="9 10">
    <name type="scientific">Leucothrix arctica</name>
    <dbReference type="NCBI Taxonomy" id="1481894"/>
    <lineage>
        <taxon>Bacteria</taxon>
        <taxon>Pseudomonadati</taxon>
        <taxon>Pseudomonadota</taxon>
        <taxon>Gammaproteobacteria</taxon>
        <taxon>Thiotrichales</taxon>
        <taxon>Thiotrichaceae</taxon>
        <taxon>Leucothrix</taxon>
    </lineage>
</organism>
<dbReference type="Gene3D" id="3.40.50.10330">
    <property type="entry name" value="Probable inorganic polyphosphate/atp-NAD kinase, domain 1"/>
    <property type="match status" value="1"/>
</dbReference>
<feature type="binding site" evidence="8">
    <location>
        <begin position="184"/>
        <end position="189"/>
    </location>
    <ligand>
        <name>NAD(+)</name>
        <dbReference type="ChEBI" id="CHEBI:57540"/>
    </ligand>
</feature>
<keyword evidence="8" id="KW-0963">Cytoplasm</keyword>
<dbReference type="PANTHER" id="PTHR20275">
    <property type="entry name" value="NAD KINASE"/>
    <property type="match status" value="1"/>
</dbReference>
<evidence type="ECO:0000256" key="3">
    <source>
        <dbReference type="ARBA" id="ARBA00022777"/>
    </source>
</evidence>
<dbReference type="GO" id="GO:0019674">
    <property type="term" value="P:NAD+ metabolic process"/>
    <property type="evidence" value="ECO:0007669"/>
    <property type="project" value="InterPro"/>
</dbReference>
<evidence type="ECO:0000256" key="8">
    <source>
        <dbReference type="HAMAP-Rule" id="MF_00361"/>
    </source>
</evidence>
<evidence type="ECO:0000256" key="2">
    <source>
        <dbReference type="ARBA" id="ARBA00022741"/>
    </source>
</evidence>
<dbReference type="GO" id="GO:0003951">
    <property type="term" value="F:NAD+ kinase activity"/>
    <property type="evidence" value="ECO:0007669"/>
    <property type="project" value="UniProtKB-UniRule"/>
</dbReference>
<keyword evidence="4 8" id="KW-0067">ATP-binding</keyword>
<dbReference type="GO" id="GO:0005737">
    <property type="term" value="C:cytoplasm"/>
    <property type="evidence" value="ECO:0007669"/>
    <property type="project" value="UniProtKB-SubCell"/>
</dbReference>
<dbReference type="InterPro" id="IPR016064">
    <property type="entry name" value="NAD/diacylglycerol_kinase_sf"/>
</dbReference>
<feature type="binding site" evidence="8">
    <location>
        <position position="74"/>
    </location>
    <ligand>
        <name>NAD(+)</name>
        <dbReference type="ChEBI" id="CHEBI:57540"/>
    </ligand>
</feature>
<keyword evidence="10" id="KW-1185">Reference proteome</keyword>
<dbReference type="Pfam" id="PF20143">
    <property type="entry name" value="NAD_kinase_C"/>
    <property type="match status" value="1"/>
</dbReference>
<dbReference type="SUPFAM" id="SSF111331">
    <property type="entry name" value="NAD kinase/diacylglycerol kinase-like"/>
    <property type="match status" value="1"/>
</dbReference>
<evidence type="ECO:0000313" key="9">
    <source>
        <dbReference type="EMBL" id="PWQ98534.1"/>
    </source>
</evidence>
<dbReference type="Proteomes" id="UP000245506">
    <property type="component" value="Unassembled WGS sequence"/>
</dbReference>
<comment type="similarity">
    <text evidence="8">Belongs to the NAD kinase family.</text>
</comment>
<comment type="caution">
    <text evidence="8">Lacks conserved residue(s) required for the propagation of feature annotation.</text>
</comment>
<dbReference type="Gene3D" id="2.60.200.30">
    <property type="entry name" value="Probable inorganic polyphosphate/atp-NAD kinase, domain 2"/>
    <property type="match status" value="1"/>
</dbReference>
<dbReference type="GO" id="GO:0051287">
    <property type="term" value="F:NAD binding"/>
    <property type="evidence" value="ECO:0007669"/>
    <property type="project" value="UniProtKB-ARBA"/>
</dbReference>
<feature type="binding site" evidence="8">
    <location>
        <position position="171"/>
    </location>
    <ligand>
        <name>NAD(+)</name>
        <dbReference type="ChEBI" id="CHEBI:57540"/>
    </ligand>
</feature>
<keyword evidence="2 8" id="KW-0547">Nucleotide-binding</keyword>
<dbReference type="EMBL" id="QGKL01000011">
    <property type="protein sequence ID" value="PWQ98534.1"/>
    <property type="molecule type" value="Genomic_DNA"/>
</dbReference>
<comment type="caution">
    <text evidence="9">The sequence shown here is derived from an EMBL/GenBank/DDBJ whole genome shotgun (WGS) entry which is preliminary data.</text>
</comment>
<feature type="binding site" evidence="8">
    <location>
        <begin position="143"/>
        <end position="144"/>
    </location>
    <ligand>
        <name>NAD(+)</name>
        <dbReference type="ChEBI" id="CHEBI:57540"/>
    </ligand>
</feature>